<keyword evidence="3 5" id="KW-1133">Transmembrane helix</keyword>
<dbReference type="STRING" id="151549.A0A4C1UJK8"/>
<keyword evidence="7" id="KW-1185">Reference proteome</keyword>
<comment type="caution">
    <text evidence="6">The sequence shown here is derived from an EMBL/GenBank/DDBJ whole genome shotgun (WGS) entry which is preliminary data.</text>
</comment>
<dbReference type="Gene3D" id="1.10.1450.10">
    <property type="entry name" value="Tetraspanin"/>
    <property type="match status" value="1"/>
</dbReference>
<comment type="subcellular location">
    <subcellularLocation>
        <location evidence="1">Membrane</location>
        <topology evidence="1">Multi-pass membrane protein</topology>
    </subcellularLocation>
</comment>
<dbReference type="Proteomes" id="UP000299102">
    <property type="component" value="Unassembled WGS sequence"/>
</dbReference>
<dbReference type="CDD" id="cd03127">
    <property type="entry name" value="tetraspanin_LEL"/>
    <property type="match status" value="1"/>
</dbReference>
<evidence type="ECO:0000313" key="7">
    <source>
        <dbReference type="Proteomes" id="UP000299102"/>
    </source>
</evidence>
<gene>
    <name evidence="6" type="primary">CD63</name>
    <name evidence="6" type="ORF">EVAR_74924_1</name>
</gene>
<evidence type="ECO:0000256" key="2">
    <source>
        <dbReference type="ARBA" id="ARBA00022692"/>
    </source>
</evidence>
<accession>A0A4C1UJK8</accession>
<feature type="transmembrane region" description="Helical" evidence="5">
    <location>
        <begin position="152"/>
        <end position="174"/>
    </location>
</feature>
<evidence type="ECO:0000313" key="6">
    <source>
        <dbReference type="EMBL" id="GBP26162.1"/>
    </source>
</evidence>
<organism evidence="6 7">
    <name type="scientific">Eumeta variegata</name>
    <name type="common">Bagworm moth</name>
    <name type="synonym">Eumeta japonica</name>
    <dbReference type="NCBI Taxonomy" id="151549"/>
    <lineage>
        <taxon>Eukaryota</taxon>
        <taxon>Metazoa</taxon>
        <taxon>Ecdysozoa</taxon>
        <taxon>Arthropoda</taxon>
        <taxon>Hexapoda</taxon>
        <taxon>Insecta</taxon>
        <taxon>Pterygota</taxon>
        <taxon>Neoptera</taxon>
        <taxon>Endopterygota</taxon>
        <taxon>Lepidoptera</taxon>
        <taxon>Glossata</taxon>
        <taxon>Ditrysia</taxon>
        <taxon>Tineoidea</taxon>
        <taxon>Psychidae</taxon>
        <taxon>Oiketicinae</taxon>
        <taxon>Eumeta</taxon>
    </lineage>
</organism>
<dbReference type="SUPFAM" id="SSF48652">
    <property type="entry name" value="Tetraspanin"/>
    <property type="match status" value="1"/>
</dbReference>
<dbReference type="AlphaFoldDB" id="A0A4C1UJK8"/>
<evidence type="ECO:0000256" key="3">
    <source>
        <dbReference type="ARBA" id="ARBA00022989"/>
    </source>
</evidence>
<dbReference type="PRINTS" id="PR00259">
    <property type="entry name" value="TMFOUR"/>
</dbReference>
<feature type="transmembrane region" description="Helical" evidence="5">
    <location>
        <begin position="181"/>
        <end position="205"/>
    </location>
</feature>
<dbReference type="GO" id="GO:0005886">
    <property type="term" value="C:plasma membrane"/>
    <property type="evidence" value="ECO:0007669"/>
    <property type="project" value="TreeGrafter"/>
</dbReference>
<dbReference type="PANTHER" id="PTHR19282">
    <property type="entry name" value="TETRASPANIN"/>
    <property type="match status" value="1"/>
</dbReference>
<evidence type="ECO:0000256" key="4">
    <source>
        <dbReference type="ARBA" id="ARBA00023136"/>
    </source>
</evidence>
<evidence type="ECO:0000256" key="1">
    <source>
        <dbReference type="ARBA" id="ARBA00004141"/>
    </source>
</evidence>
<proteinExistence type="predicted"/>
<keyword evidence="4 5" id="KW-0472">Membrane</keyword>
<dbReference type="EMBL" id="BGZK01000177">
    <property type="protein sequence ID" value="GBP26162.1"/>
    <property type="molecule type" value="Genomic_DNA"/>
</dbReference>
<sequence>MLAHHVTFLTNIFSVSFWYTDICIGKRDGYSLGAQTSTNLKVCVVCVQAHVRQNFRAAFLFGGVALTLVVCSAKSAEKSTYFRKSIKTPLLDSVISDLRQRLSPEVLDLFQLGVFPPKPNITGIIVIAVGSSVQTAYNIYDSFLEDRFFSLPAFLIAIGVIIFLTSLLGFYGAFTENYYVIMAYVGAMAIIFVFQFSAMIAGYALRGNTVAIVKVKLLETMSLYNNNLDVTMLWDEMQRDFECCGVNGPDEWVERLTVEGNEESGIPVSCCPHEFGAIGQMTCTPDGATTYKVGCGEAFGEWVQGHARSIGIAGVFLVLLQLFSKRSRRTYASDTVRAWCRACVLRRTCIPPSKDACDCNLRARQQHGRRMTMLCFALRDRCDL</sequence>
<dbReference type="Pfam" id="PF00335">
    <property type="entry name" value="Tetraspanin"/>
    <property type="match status" value="1"/>
</dbReference>
<dbReference type="InterPro" id="IPR008952">
    <property type="entry name" value="Tetraspanin_EC2_sf"/>
</dbReference>
<dbReference type="PANTHER" id="PTHR19282:SF456">
    <property type="entry name" value="CD63 MOLECULE"/>
    <property type="match status" value="1"/>
</dbReference>
<dbReference type="InterPro" id="IPR018499">
    <property type="entry name" value="Tetraspanin/Peripherin"/>
</dbReference>
<evidence type="ECO:0000256" key="5">
    <source>
        <dbReference type="SAM" id="Phobius"/>
    </source>
</evidence>
<reference evidence="6 7" key="1">
    <citation type="journal article" date="2019" name="Commun. Biol.">
        <title>The bagworm genome reveals a unique fibroin gene that provides high tensile strength.</title>
        <authorList>
            <person name="Kono N."/>
            <person name="Nakamura H."/>
            <person name="Ohtoshi R."/>
            <person name="Tomita M."/>
            <person name="Numata K."/>
            <person name="Arakawa K."/>
        </authorList>
    </citation>
    <scope>NUCLEOTIDE SEQUENCE [LARGE SCALE GENOMIC DNA]</scope>
</reference>
<protein>
    <submittedName>
        <fullName evidence="6">CD63 antigen</fullName>
    </submittedName>
</protein>
<dbReference type="OrthoDB" id="10033535at2759"/>
<keyword evidence="2 5" id="KW-0812">Transmembrane</keyword>
<name>A0A4C1UJK8_EUMVA</name>